<dbReference type="Pfam" id="PF02518">
    <property type="entry name" value="HATPase_c"/>
    <property type="match status" value="1"/>
</dbReference>
<evidence type="ECO:0000313" key="14">
    <source>
        <dbReference type="EMBL" id="ABQ26552.1"/>
    </source>
</evidence>
<dbReference type="Gene3D" id="3.30.450.20">
    <property type="entry name" value="PAS domain"/>
    <property type="match status" value="2"/>
</dbReference>
<dbReference type="EMBL" id="CP000698">
    <property type="protein sequence ID" value="ABQ26552.1"/>
    <property type="molecule type" value="Genomic_DNA"/>
</dbReference>
<feature type="domain" description="PAC" evidence="13">
    <location>
        <begin position="333"/>
        <end position="385"/>
    </location>
</feature>
<keyword evidence="4 14" id="KW-0808">Transferase</keyword>
<evidence type="ECO:0000256" key="2">
    <source>
        <dbReference type="ARBA" id="ARBA00012438"/>
    </source>
</evidence>
<evidence type="ECO:0000313" key="15">
    <source>
        <dbReference type="Proteomes" id="UP000006695"/>
    </source>
</evidence>
<dbReference type="PANTHER" id="PTHR43065:SF42">
    <property type="entry name" value="TWO-COMPONENT SENSOR PPRA"/>
    <property type="match status" value="1"/>
</dbReference>
<keyword evidence="7" id="KW-0067">ATP-binding</keyword>
<dbReference type="SMART" id="SM00086">
    <property type="entry name" value="PAC"/>
    <property type="match status" value="2"/>
</dbReference>
<evidence type="ECO:0000256" key="7">
    <source>
        <dbReference type="ARBA" id="ARBA00022840"/>
    </source>
</evidence>
<evidence type="ECO:0000259" key="11">
    <source>
        <dbReference type="PROSITE" id="PS50110"/>
    </source>
</evidence>
<gene>
    <name evidence="14" type="ordered locus">Gura_2373</name>
</gene>
<accession>A5G434</accession>
<reference evidence="14 15" key="1">
    <citation type="submission" date="2007-05" db="EMBL/GenBank/DDBJ databases">
        <title>Complete sequence of Geobacter uraniireducens Rf4.</title>
        <authorList>
            <consortium name="US DOE Joint Genome Institute"/>
            <person name="Copeland A."/>
            <person name="Lucas S."/>
            <person name="Lapidus A."/>
            <person name="Barry K."/>
            <person name="Detter J.C."/>
            <person name="Glavina del Rio T."/>
            <person name="Hammon N."/>
            <person name="Israni S."/>
            <person name="Dalin E."/>
            <person name="Tice H."/>
            <person name="Pitluck S."/>
            <person name="Chertkov O."/>
            <person name="Brettin T."/>
            <person name="Bruce D."/>
            <person name="Han C."/>
            <person name="Schmutz J."/>
            <person name="Larimer F."/>
            <person name="Land M."/>
            <person name="Hauser L."/>
            <person name="Kyrpides N."/>
            <person name="Mikhailova N."/>
            <person name="Shelobolina E."/>
            <person name="Aklujkar M."/>
            <person name="Lovley D."/>
            <person name="Richardson P."/>
        </authorList>
    </citation>
    <scope>NUCLEOTIDE SEQUENCE [LARGE SCALE GENOMIC DNA]</scope>
    <source>
        <strain evidence="15">ATCC BAA-1134 / JCM 13001 / Rf4</strain>
    </source>
</reference>
<dbReference type="Pfam" id="PF00989">
    <property type="entry name" value="PAS"/>
    <property type="match status" value="1"/>
</dbReference>
<feature type="domain" description="PAS" evidence="12">
    <location>
        <begin position="159"/>
        <end position="209"/>
    </location>
</feature>
<keyword evidence="8" id="KW-0902">Two-component regulatory system</keyword>
<dbReference type="InterPro" id="IPR035965">
    <property type="entry name" value="PAS-like_dom_sf"/>
</dbReference>
<dbReference type="Pfam" id="PF13426">
    <property type="entry name" value="PAS_9"/>
    <property type="match status" value="1"/>
</dbReference>
<dbReference type="Pfam" id="PF00512">
    <property type="entry name" value="HisKA"/>
    <property type="match status" value="1"/>
</dbReference>
<dbReference type="InterPro" id="IPR003594">
    <property type="entry name" value="HATPase_dom"/>
</dbReference>
<dbReference type="CDD" id="cd00082">
    <property type="entry name" value="HisKA"/>
    <property type="match status" value="1"/>
</dbReference>
<dbReference type="SMART" id="SM00091">
    <property type="entry name" value="PAS"/>
    <property type="match status" value="2"/>
</dbReference>
<dbReference type="Gene3D" id="3.30.565.10">
    <property type="entry name" value="Histidine kinase-like ATPase, C-terminal domain"/>
    <property type="match status" value="1"/>
</dbReference>
<dbReference type="Pfam" id="PF00072">
    <property type="entry name" value="Response_reg"/>
    <property type="match status" value="2"/>
</dbReference>
<keyword evidence="5" id="KW-0547">Nucleotide-binding</keyword>
<dbReference type="PANTHER" id="PTHR43065">
    <property type="entry name" value="SENSOR HISTIDINE KINASE"/>
    <property type="match status" value="1"/>
</dbReference>
<dbReference type="PROSITE" id="PS50112">
    <property type="entry name" value="PAS"/>
    <property type="match status" value="2"/>
</dbReference>
<protein>
    <recommendedName>
        <fullName evidence="2">histidine kinase</fullName>
        <ecNumber evidence="2">2.7.13.3</ecNumber>
    </recommendedName>
</protein>
<keyword evidence="15" id="KW-1185">Reference proteome</keyword>
<keyword evidence="3 9" id="KW-0597">Phosphoprotein</keyword>
<feature type="domain" description="Response regulatory" evidence="11">
    <location>
        <begin position="6"/>
        <end position="121"/>
    </location>
</feature>
<dbReference type="RefSeq" id="WP_011939245.1">
    <property type="nucleotide sequence ID" value="NC_009483.1"/>
</dbReference>
<feature type="modified residue" description="4-aspartylphosphate" evidence="9">
    <location>
        <position position="692"/>
    </location>
</feature>
<dbReference type="InterPro" id="IPR036890">
    <property type="entry name" value="HATPase_C_sf"/>
</dbReference>
<dbReference type="InterPro" id="IPR005467">
    <property type="entry name" value="His_kinase_dom"/>
</dbReference>
<dbReference type="SMART" id="SM00448">
    <property type="entry name" value="REC"/>
    <property type="match status" value="2"/>
</dbReference>
<dbReference type="STRING" id="351605.Gura_2373"/>
<dbReference type="EC" id="2.7.13.3" evidence="2"/>
<proteinExistence type="predicted"/>
<dbReference type="HOGENOM" id="CLU_000445_114_51_7"/>
<dbReference type="SUPFAM" id="SSF52172">
    <property type="entry name" value="CheY-like"/>
    <property type="match status" value="2"/>
</dbReference>
<feature type="domain" description="Histidine kinase" evidence="10">
    <location>
        <begin position="398"/>
        <end position="621"/>
    </location>
</feature>
<dbReference type="PRINTS" id="PR00344">
    <property type="entry name" value="BCTRLSENSOR"/>
</dbReference>
<evidence type="ECO:0000259" key="10">
    <source>
        <dbReference type="PROSITE" id="PS50109"/>
    </source>
</evidence>
<evidence type="ECO:0000256" key="5">
    <source>
        <dbReference type="ARBA" id="ARBA00022741"/>
    </source>
</evidence>
<dbReference type="GO" id="GO:0006355">
    <property type="term" value="P:regulation of DNA-templated transcription"/>
    <property type="evidence" value="ECO:0007669"/>
    <property type="project" value="InterPro"/>
</dbReference>
<feature type="domain" description="PAC" evidence="13">
    <location>
        <begin position="208"/>
        <end position="263"/>
    </location>
</feature>
<dbReference type="CDD" id="cd00156">
    <property type="entry name" value="REC"/>
    <property type="match status" value="1"/>
</dbReference>
<dbReference type="OrthoDB" id="9761263at2"/>
<dbReference type="PROSITE" id="PS50109">
    <property type="entry name" value="HIS_KIN"/>
    <property type="match status" value="1"/>
</dbReference>
<dbReference type="InterPro" id="IPR003661">
    <property type="entry name" value="HisK_dim/P_dom"/>
</dbReference>
<sequence length="769" mass="85977">MKPPLRVLIIDDSPDDARLIVRELQHEFDPVVDRVETSEEMKSALNAENWDVVISDYVMPQFSGLSALKLLHQLNIDLPFIMVSGQMGEEVAVESMRAGARDYLIKDNLTRLIPAIKRELKEAFVRNERRKAEKALHATEARFQSLVEQSLVGIYLLQDGIFSYVNPKFARIFGYQQNELIESKTLLDLVAESDRNKVIESYLNLLGENAQSLHFNFQGKRKYAKIIDLEAHGAKTELNGKPAVIGTLLDITERKRAEEELRKLWRAVEQSPVSVVITDTEGNIEYVNPKFTAVSGYNEQELLGKNPRILQAGTMKADEYKQMWETITAGKEWHGEYHNKKKNGELFWESASISAIKNTEGQITHYVGVKEDITERKKSIEQLRQAQKMEAIGQLAGGIAHDFNNLLTIINGYSTLLLRSLGIDSPQHKEAEQILRAGERAADLTRQLLSFSRKQILAPKVLNINTQVKNIEKMLCRLIGEHITLVTNMDPDVGLIKIDPGQVEQIIMNLAVNARDASEDGGRIVIETANAELDDEFAANHPGSVPGSYIMLSVCDNGMGMSEDVKRRLFEPFFTTKELGRGTGLGLATVYGIVKQSGGYIDITSELEQGATFKIFLPRVHQQMDTITKPSTEEVPQGSQTILVVEDEPGVLNLVVHTLNKQGYNVLETTDPLEALEIFDQHQTEIDLVLTDVVMPFMSGPKLAETLTQKKPGIKIIFMSGHTDDKINFEKILEKGVPFLAKPFVNGSLVKKVGHALGNDAIRTETVKA</sequence>
<evidence type="ECO:0000256" key="6">
    <source>
        <dbReference type="ARBA" id="ARBA00022777"/>
    </source>
</evidence>
<keyword evidence="6 14" id="KW-0418">Kinase</keyword>
<feature type="domain" description="PAS" evidence="12">
    <location>
        <begin position="260"/>
        <end position="306"/>
    </location>
</feature>
<organism evidence="14 15">
    <name type="scientific">Geotalea uraniireducens (strain Rf4)</name>
    <name type="common">Geobacter uraniireducens</name>
    <dbReference type="NCBI Taxonomy" id="351605"/>
    <lineage>
        <taxon>Bacteria</taxon>
        <taxon>Pseudomonadati</taxon>
        <taxon>Thermodesulfobacteriota</taxon>
        <taxon>Desulfuromonadia</taxon>
        <taxon>Geobacterales</taxon>
        <taxon>Geobacteraceae</taxon>
        <taxon>Geotalea</taxon>
    </lineage>
</organism>
<comment type="catalytic activity">
    <reaction evidence="1">
        <text>ATP + protein L-histidine = ADP + protein N-phospho-L-histidine.</text>
        <dbReference type="EC" id="2.7.13.3"/>
    </reaction>
</comment>
<dbReference type="InterPro" id="IPR011006">
    <property type="entry name" value="CheY-like_superfamily"/>
</dbReference>
<dbReference type="GO" id="GO:0000155">
    <property type="term" value="F:phosphorelay sensor kinase activity"/>
    <property type="evidence" value="ECO:0007669"/>
    <property type="project" value="InterPro"/>
</dbReference>
<evidence type="ECO:0000256" key="9">
    <source>
        <dbReference type="PROSITE-ProRule" id="PRU00169"/>
    </source>
</evidence>
<dbReference type="Gene3D" id="1.10.287.130">
    <property type="match status" value="1"/>
</dbReference>
<dbReference type="KEGG" id="gur:Gura_2373"/>
<evidence type="ECO:0000256" key="3">
    <source>
        <dbReference type="ARBA" id="ARBA00022553"/>
    </source>
</evidence>
<dbReference type="InterPro" id="IPR000014">
    <property type="entry name" value="PAS"/>
</dbReference>
<evidence type="ECO:0000259" key="12">
    <source>
        <dbReference type="PROSITE" id="PS50112"/>
    </source>
</evidence>
<feature type="domain" description="Response regulatory" evidence="11">
    <location>
        <begin position="641"/>
        <end position="757"/>
    </location>
</feature>
<dbReference type="InterPro" id="IPR036097">
    <property type="entry name" value="HisK_dim/P_sf"/>
</dbReference>
<dbReference type="PROSITE" id="PS50110">
    <property type="entry name" value="RESPONSE_REGULATORY"/>
    <property type="match status" value="2"/>
</dbReference>
<evidence type="ECO:0000256" key="8">
    <source>
        <dbReference type="ARBA" id="ARBA00023012"/>
    </source>
</evidence>
<feature type="modified residue" description="4-aspartylphosphate" evidence="9">
    <location>
        <position position="56"/>
    </location>
</feature>
<dbReference type="AlphaFoldDB" id="A5G434"/>
<evidence type="ECO:0000256" key="1">
    <source>
        <dbReference type="ARBA" id="ARBA00000085"/>
    </source>
</evidence>
<dbReference type="SUPFAM" id="SSF55785">
    <property type="entry name" value="PYP-like sensor domain (PAS domain)"/>
    <property type="match status" value="2"/>
</dbReference>
<dbReference type="SUPFAM" id="SSF47384">
    <property type="entry name" value="Homodimeric domain of signal transducing histidine kinase"/>
    <property type="match status" value="1"/>
</dbReference>
<dbReference type="InterPro" id="IPR004358">
    <property type="entry name" value="Sig_transdc_His_kin-like_C"/>
</dbReference>
<dbReference type="CDD" id="cd00130">
    <property type="entry name" value="PAS"/>
    <property type="match status" value="2"/>
</dbReference>
<evidence type="ECO:0000259" key="13">
    <source>
        <dbReference type="PROSITE" id="PS50113"/>
    </source>
</evidence>
<dbReference type="InterPro" id="IPR013767">
    <property type="entry name" value="PAS_fold"/>
</dbReference>
<dbReference type="Proteomes" id="UP000006695">
    <property type="component" value="Chromosome"/>
</dbReference>
<dbReference type="GO" id="GO:0005524">
    <property type="term" value="F:ATP binding"/>
    <property type="evidence" value="ECO:0007669"/>
    <property type="project" value="UniProtKB-KW"/>
</dbReference>
<dbReference type="NCBIfam" id="TIGR00229">
    <property type="entry name" value="sensory_box"/>
    <property type="match status" value="2"/>
</dbReference>
<dbReference type="InterPro" id="IPR001789">
    <property type="entry name" value="Sig_transdc_resp-reg_receiver"/>
</dbReference>
<name>A5G434_GEOUR</name>
<dbReference type="SMART" id="SM00387">
    <property type="entry name" value="HATPase_c"/>
    <property type="match status" value="1"/>
</dbReference>
<dbReference type="PROSITE" id="PS50113">
    <property type="entry name" value="PAC"/>
    <property type="match status" value="2"/>
</dbReference>
<evidence type="ECO:0000256" key="4">
    <source>
        <dbReference type="ARBA" id="ARBA00022679"/>
    </source>
</evidence>
<dbReference type="InterPro" id="IPR000700">
    <property type="entry name" value="PAS-assoc_C"/>
</dbReference>
<dbReference type="SUPFAM" id="SSF55874">
    <property type="entry name" value="ATPase domain of HSP90 chaperone/DNA topoisomerase II/histidine kinase"/>
    <property type="match status" value="1"/>
</dbReference>
<dbReference type="Gene3D" id="3.40.50.2300">
    <property type="match status" value="2"/>
</dbReference>
<dbReference type="SMART" id="SM00388">
    <property type="entry name" value="HisKA"/>
    <property type="match status" value="1"/>
</dbReference>
<dbReference type="InterPro" id="IPR001610">
    <property type="entry name" value="PAC"/>
</dbReference>